<organism evidence="1 2">
    <name type="scientific">Solimicrobium silvestre</name>
    <dbReference type="NCBI Taxonomy" id="2099400"/>
    <lineage>
        <taxon>Bacteria</taxon>
        <taxon>Pseudomonadati</taxon>
        <taxon>Pseudomonadota</taxon>
        <taxon>Betaproteobacteria</taxon>
        <taxon>Burkholderiales</taxon>
        <taxon>Oxalobacteraceae</taxon>
        <taxon>Solimicrobium</taxon>
    </lineage>
</organism>
<gene>
    <name evidence="1" type="ORF">S2091_4219</name>
</gene>
<dbReference type="OrthoDB" id="8707835at2"/>
<keyword evidence="2" id="KW-1185">Reference proteome</keyword>
<dbReference type="AlphaFoldDB" id="A0A2S9GTK2"/>
<dbReference type="RefSeq" id="WP_105533951.1">
    <property type="nucleotide sequence ID" value="NZ_PUGF01000030.1"/>
</dbReference>
<reference evidence="1 2" key="1">
    <citation type="submission" date="2018-02" db="EMBL/GenBank/DDBJ databases">
        <title>Solimicrobium silvestre gen. nov., sp. nov., isolated from alpine forest soil.</title>
        <authorList>
            <person name="Margesin R."/>
            <person name="Albuquerque L."/>
            <person name="Zhang D.-C."/>
            <person name="Froufe H.J.C."/>
            <person name="Severino R."/>
            <person name="Roxo I."/>
            <person name="Egas C."/>
            <person name="Da Costa M.S."/>
        </authorList>
    </citation>
    <scope>NUCLEOTIDE SEQUENCE [LARGE SCALE GENOMIC DNA]</scope>
    <source>
        <strain evidence="1 2">S20-91</strain>
    </source>
</reference>
<comment type="caution">
    <text evidence="1">The sequence shown here is derived from an EMBL/GenBank/DDBJ whole genome shotgun (WGS) entry which is preliminary data.</text>
</comment>
<protein>
    <submittedName>
        <fullName evidence="1">Replication regulatory protein RepB</fullName>
    </submittedName>
</protein>
<evidence type="ECO:0000313" key="1">
    <source>
        <dbReference type="EMBL" id="PRC91031.1"/>
    </source>
</evidence>
<accession>A0A2S9GTK2</accession>
<evidence type="ECO:0000313" key="2">
    <source>
        <dbReference type="Proteomes" id="UP000237839"/>
    </source>
</evidence>
<proteinExistence type="predicted"/>
<dbReference type="EMBL" id="PUGF01000030">
    <property type="protein sequence ID" value="PRC91031.1"/>
    <property type="molecule type" value="Genomic_DNA"/>
</dbReference>
<sequence length="86" mass="9823">MKQACDKFTLDFLTASRGRPPKVNALTAAQRQAQRRERLRNSGKSSLTVILPVELIDGLDKFVQFKGLSKDVVIERLIRSQLLRKR</sequence>
<dbReference type="Proteomes" id="UP000237839">
    <property type="component" value="Unassembled WGS sequence"/>
</dbReference>
<name>A0A2S9GTK2_9BURK</name>